<evidence type="ECO:0000256" key="1">
    <source>
        <dbReference type="ARBA" id="ARBA00022729"/>
    </source>
</evidence>
<evidence type="ECO:0000259" key="3">
    <source>
        <dbReference type="Pfam" id="PF18962"/>
    </source>
</evidence>
<dbReference type="Gene3D" id="2.130.10.130">
    <property type="entry name" value="Integrin alpha, N-terminal"/>
    <property type="match status" value="2"/>
</dbReference>
<keyword evidence="1 2" id="KW-0732">Signal</keyword>
<dbReference type="Pfam" id="PF13517">
    <property type="entry name" value="FG-GAP_3"/>
    <property type="match status" value="3"/>
</dbReference>
<feature type="domain" description="Secretion system C-terminal sorting" evidence="3">
    <location>
        <begin position="399"/>
        <end position="471"/>
    </location>
</feature>
<dbReference type="InterPro" id="IPR028994">
    <property type="entry name" value="Integrin_alpha_N"/>
</dbReference>
<protein>
    <recommendedName>
        <fullName evidence="3">Secretion system C-terminal sorting domain-containing protein</fullName>
    </recommendedName>
</protein>
<dbReference type="SUPFAM" id="SSF69318">
    <property type="entry name" value="Integrin alpha N-terminal domain"/>
    <property type="match status" value="1"/>
</dbReference>
<evidence type="ECO:0000256" key="2">
    <source>
        <dbReference type="SAM" id="SignalP"/>
    </source>
</evidence>
<organism evidence="4 5">
    <name type="scientific">Flavobacterium pallidum</name>
    <dbReference type="NCBI Taxonomy" id="2172098"/>
    <lineage>
        <taxon>Bacteria</taxon>
        <taxon>Pseudomonadati</taxon>
        <taxon>Bacteroidota</taxon>
        <taxon>Flavobacteriia</taxon>
        <taxon>Flavobacteriales</taxon>
        <taxon>Flavobacteriaceae</taxon>
        <taxon>Flavobacterium</taxon>
    </lineage>
</organism>
<dbReference type="KEGG" id="fpal:HYN49_12745"/>
<dbReference type="AlphaFoldDB" id="A0A2S1SJY3"/>
<dbReference type="NCBIfam" id="TIGR04183">
    <property type="entry name" value="Por_Secre_tail"/>
    <property type="match status" value="1"/>
</dbReference>
<evidence type="ECO:0000313" key="5">
    <source>
        <dbReference type="Proteomes" id="UP000244937"/>
    </source>
</evidence>
<dbReference type="OrthoDB" id="9816120at2"/>
<dbReference type="PANTHER" id="PTHR44103">
    <property type="entry name" value="PROPROTEIN CONVERTASE P"/>
    <property type="match status" value="1"/>
</dbReference>
<dbReference type="InterPro" id="IPR026444">
    <property type="entry name" value="Secre_tail"/>
</dbReference>
<dbReference type="InterPro" id="IPR013517">
    <property type="entry name" value="FG-GAP"/>
</dbReference>
<evidence type="ECO:0000313" key="4">
    <source>
        <dbReference type="EMBL" id="AWI26695.1"/>
    </source>
</evidence>
<proteinExistence type="predicted"/>
<reference evidence="4 5" key="1">
    <citation type="submission" date="2018-05" db="EMBL/GenBank/DDBJ databases">
        <title>Genome sequencing of Flavobacterium sp. HYN0049.</title>
        <authorList>
            <person name="Yi H."/>
            <person name="Baek C."/>
        </authorList>
    </citation>
    <scope>NUCLEOTIDE SEQUENCE [LARGE SCALE GENOMIC DNA]</scope>
    <source>
        <strain evidence="4 5">HYN0049</strain>
    </source>
</reference>
<accession>A0A2S1SJY3</accession>
<gene>
    <name evidence="4" type="ORF">HYN49_12745</name>
</gene>
<name>A0A2S1SJY3_9FLAO</name>
<feature type="chain" id="PRO_5015436377" description="Secretion system C-terminal sorting domain-containing protein" evidence="2">
    <location>
        <begin position="29"/>
        <end position="473"/>
    </location>
</feature>
<dbReference type="PANTHER" id="PTHR44103:SF1">
    <property type="entry name" value="PROPROTEIN CONVERTASE P"/>
    <property type="match status" value="1"/>
</dbReference>
<dbReference type="EMBL" id="CP029187">
    <property type="protein sequence ID" value="AWI26695.1"/>
    <property type="molecule type" value="Genomic_DNA"/>
</dbReference>
<dbReference type="Pfam" id="PF18962">
    <property type="entry name" value="Por_Secre_tail"/>
    <property type="match status" value="1"/>
</dbReference>
<dbReference type="Proteomes" id="UP000244937">
    <property type="component" value="Chromosome"/>
</dbReference>
<feature type="signal peptide" evidence="2">
    <location>
        <begin position="1"/>
        <end position="28"/>
    </location>
</feature>
<keyword evidence="5" id="KW-1185">Reference proteome</keyword>
<sequence>MKKRLRKRTDFMKRLLLICLFGFSVCEAQISFSPYVAIPTGSWPETVAIEDMNHDGLKDVVLGMGSYADGDNDFSILVYLQNGSGELETPVKYPYATTSMDIEAIDIDDMNNDGLNDVVIAFGNKIGIYYQNTNGTLDAVNEVALNNYAKTLKIGDLNNDGLKDIAVGYLNSFSVMIQSGGATFATTSYSIMMNYDIEIDIADVDDDGRDDVVVKSSDALNVLTQNASGTLNSPVAYLSGTGLSINGIALGDLSNDGKIDIAASRGGNSPSAKITILKQNPATQLMNTPVSISAYDIPEPIEIGDMNNDGKNEIVTAHGGWNSLSCYTQNTSGMYSGYYAFPISYASHYNRQGMALGDINGDGLKDVAIADYNHGLVILYNISESLGTEEPAKIQAPAMYPNPVNDVVNIDFSMSDSGGVAEISILNALGMQVAALQKSSDIQRINMAGYASGVYFVKVHTAKGDATGKIIKQ</sequence>